<dbReference type="Proteomes" id="UP001170481">
    <property type="component" value="Unassembled WGS sequence"/>
</dbReference>
<evidence type="ECO:0000313" key="4">
    <source>
        <dbReference type="EMBL" id="MDO6672386.1"/>
    </source>
</evidence>
<proteinExistence type="predicted"/>
<keyword evidence="2 4" id="KW-0808">Transferase</keyword>
<evidence type="ECO:0000256" key="1">
    <source>
        <dbReference type="ARBA" id="ARBA00022676"/>
    </source>
</evidence>
<protein>
    <submittedName>
        <fullName evidence="4">S-methyl-5'-thioinosine phosphorylase</fullName>
        <ecNumber evidence="4">2.4.2.44</ecNumber>
    </submittedName>
</protein>
<name>A0AAP4U0I5_9GAMM</name>
<dbReference type="Gene3D" id="3.40.50.1580">
    <property type="entry name" value="Nucleoside phosphorylase domain"/>
    <property type="match status" value="1"/>
</dbReference>
<feature type="domain" description="Nucleoside phosphorylase" evidence="3">
    <location>
        <begin position="3"/>
        <end position="241"/>
    </location>
</feature>
<dbReference type="NCBIfam" id="NF006599">
    <property type="entry name" value="PRK09136.1"/>
    <property type="match status" value="1"/>
</dbReference>
<dbReference type="GO" id="GO:0005829">
    <property type="term" value="C:cytosol"/>
    <property type="evidence" value="ECO:0007669"/>
    <property type="project" value="TreeGrafter"/>
</dbReference>
<gene>
    <name evidence="4" type="ORF">Q4535_09675</name>
</gene>
<organism evidence="4 5">
    <name type="scientific">Cobetia amphilecti</name>
    <dbReference type="NCBI Taxonomy" id="1055104"/>
    <lineage>
        <taxon>Bacteria</taxon>
        <taxon>Pseudomonadati</taxon>
        <taxon>Pseudomonadota</taxon>
        <taxon>Gammaproteobacteria</taxon>
        <taxon>Oceanospirillales</taxon>
        <taxon>Halomonadaceae</taxon>
        <taxon>Cobetia</taxon>
    </lineage>
</organism>
<dbReference type="RefSeq" id="WP_303594033.1">
    <property type="nucleotide sequence ID" value="NZ_JAUORK010000011.1"/>
</dbReference>
<evidence type="ECO:0000259" key="3">
    <source>
        <dbReference type="Pfam" id="PF01048"/>
    </source>
</evidence>
<dbReference type="CDD" id="cd09010">
    <property type="entry name" value="MTAP_SsMTAPII_like_MTIP"/>
    <property type="match status" value="1"/>
</dbReference>
<dbReference type="SUPFAM" id="SSF53167">
    <property type="entry name" value="Purine and uridine phosphorylases"/>
    <property type="match status" value="1"/>
</dbReference>
<dbReference type="PANTHER" id="PTHR42679:SF2">
    <property type="entry name" value="S-METHYL-5'-THIOADENOSINE PHOSPHORYLASE"/>
    <property type="match status" value="1"/>
</dbReference>
<sequence length="245" mass="26120">MLAVIGGTGFGSWAGMEVLRRGGQETPLGAASCGVVEGRLNAQSLLFLARHGQPHKVPPHRINYRANLWALKQAGATHVVGVNCVSGIDPTLAPGTLVVPDQLIDYTTGREGSFFDGRFKPFQHVSFAWPYHRVWREELHAAAAEAGLPLTAGGVLGVVQGPRLETAAEIRLMARDGNTLVGMTGMPEAVLARELEMEYASLCLVISHAAGVGEEEPTRAGTESVIEAGMPRVQRLLATLLARRA</sequence>
<dbReference type="PANTHER" id="PTHR42679">
    <property type="entry name" value="S-METHYL-5'-THIOADENOSINE PHOSPHORYLASE"/>
    <property type="match status" value="1"/>
</dbReference>
<evidence type="ECO:0000313" key="5">
    <source>
        <dbReference type="Proteomes" id="UP001170481"/>
    </source>
</evidence>
<comment type="caution">
    <text evidence="4">The sequence shown here is derived from an EMBL/GenBank/DDBJ whole genome shotgun (WGS) entry which is preliminary data.</text>
</comment>
<dbReference type="EC" id="2.4.2.44" evidence="4"/>
<dbReference type="GO" id="GO:0009116">
    <property type="term" value="P:nucleoside metabolic process"/>
    <property type="evidence" value="ECO:0007669"/>
    <property type="project" value="InterPro"/>
</dbReference>
<dbReference type="InterPro" id="IPR035994">
    <property type="entry name" value="Nucleoside_phosphorylase_sf"/>
</dbReference>
<dbReference type="AlphaFoldDB" id="A0AAP4U0I5"/>
<dbReference type="GO" id="GO:0017061">
    <property type="term" value="F:S-methyl-5-thioadenosine phosphorylase activity"/>
    <property type="evidence" value="ECO:0007669"/>
    <property type="project" value="InterPro"/>
</dbReference>
<dbReference type="InterPro" id="IPR000845">
    <property type="entry name" value="Nucleoside_phosphorylase_d"/>
</dbReference>
<evidence type="ECO:0000256" key="2">
    <source>
        <dbReference type="ARBA" id="ARBA00022679"/>
    </source>
</evidence>
<dbReference type="InterPro" id="IPR010044">
    <property type="entry name" value="MTAP"/>
</dbReference>
<keyword evidence="1 4" id="KW-0328">Glycosyltransferase</keyword>
<dbReference type="GO" id="GO:0019509">
    <property type="term" value="P:L-methionine salvage from methylthioadenosine"/>
    <property type="evidence" value="ECO:0007669"/>
    <property type="project" value="TreeGrafter"/>
</dbReference>
<dbReference type="Pfam" id="PF01048">
    <property type="entry name" value="PNP_UDP_1"/>
    <property type="match status" value="1"/>
</dbReference>
<dbReference type="EMBL" id="JAUORK010000011">
    <property type="protein sequence ID" value="MDO6672386.1"/>
    <property type="molecule type" value="Genomic_DNA"/>
</dbReference>
<reference evidence="4" key="1">
    <citation type="submission" date="2023-07" db="EMBL/GenBank/DDBJ databases">
        <title>Genome content predicts the carbon catabolic preferences of heterotrophic bacteria.</title>
        <authorList>
            <person name="Gralka M."/>
        </authorList>
    </citation>
    <scope>NUCLEOTIDE SEQUENCE</scope>
    <source>
        <strain evidence="4">C2R13</strain>
    </source>
</reference>
<accession>A0AAP4U0I5</accession>